<proteinExistence type="predicted"/>
<dbReference type="Gene3D" id="3.90.1570.10">
    <property type="entry name" value="tt1808, chain A"/>
    <property type="match status" value="1"/>
</dbReference>
<dbReference type="AlphaFoldDB" id="A0A5A5RXB9"/>
<accession>A0A5A5RXB9</accession>
<feature type="domain" description="Putative restriction endonuclease" evidence="1">
    <location>
        <begin position="23"/>
        <end position="144"/>
    </location>
</feature>
<comment type="caution">
    <text evidence="2">The sequence shown here is derived from an EMBL/GenBank/DDBJ whole genome shotgun (WGS) entry which is preliminary data.</text>
</comment>
<reference evidence="2 3" key="1">
    <citation type="submission" date="2018-09" db="EMBL/GenBank/DDBJ databases">
        <title>Evolutionary history of phycoerythrin pigmentation in the water bloom-forming cyanobacterium Microcystis aeruginosa.</title>
        <authorList>
            <person name="Tanabe Y."/>
            <person name="Tanabe Y."/>
            <person name="Yamaguchi H."/>
        </authorList>
    </citation>
    <scope>NUCLEOTIDE SEQUENCE [LARGE SCALE GENOMIC DNA]</scope>
    <source>
        <strain evidence="2 3">NIES-2521</strain>
    </source>
</reference>
<dbReference type="InterPro" id="IPR008538">
    <property type="entry name" value="Uma2"/>
</dbReference>
<dbReference type="CDD" id="cd06260">
    <property type="entry name" value="DUF820-like"/>
    <property type="match status" value="1"/>
</dbReference>
<gene>
    <name evidence="2" type="ORF">MiTs_01672</name>
</gene>
<organism evidence="2 3">
    <name type="scientific">Microcystis aeruginosa NIES-2521</name>
    <dbReference type="NCBI Taxonomy" id="2303983"/>
    <lineage>
        <taxon>Bacteria</taxon>
        <taxon>Bacillati</taxon>
        <taxon>Cyanobacteriota</taxon>
        <taxon>Cyanophyceae</taxon>
        <taxon>Oscillatoriophycideae</taxon>
        <taxon>Chroococcales</taxon>
        <taxon>Microcystaceae</taxon>
        <taxon>Microcystis</taxon>
    </lineage>
</organism>
<dbReference type="SUPFAM" id="SSF52980">
    <property type="entry name" value="Restriction endonuclease-like"/>
    <property type="match status" value="1"/>
</dbReference>
<evidence type="ECO:0000313" key="2">
    <source>
        <dbReference type="EMBL" id="GCA79678.1"/>
    </source>
</evidence>
<protein>
    <recommendedName>
        <fullName evidence="1">Putative restriction endonuclease domain-containing protein</fullName>
    </recommendedName>
</protein>
<evidence type="ECO:0000259" key="1">
    <source>
        <dbReference type="Pfam" id="PF05685"/>
    </source>
</evidence>
<dbReference type="PANTHER" id="PTHR33352">
    <property type="entry name" value="SLR1095 PROTEIN"/>
    <property type="match status" value="1"/>
</dbReference>
<dbReference type="Proteomes" id="UP000324689">
    <property type="component" value="Unassembled WGS sequence"/>
</dbReference>
<evidence type="ECO:0000313" key="3">
    <source>
        <dbReference type="Proteomes" id="UP000324689"/>
    </source>
</evidence>
<name>A0A5A5RXB9_MICAE</name>
<dbReference type="EMBL" id="BHVQ01000016">
    <property type="protein sequence ID" value="GCA79678.1"/>
    <property type="molecule type" value="Genomic_DNA"/>
</dbReference>
<dbReference type="InterPro" id="IPR011335">
    <property type="entry name" value="Restrct_endonuc-II-like"/>
</dbReference>
<dbReference type="PANTHER" id="PTHR33352:SF2">
    <property type="entry name" value="SLL0995 PROTEIN"/>
    <property type="match status" value="1"/>
</dbReference>
<dbReference type="InterPro" id="IPR012296">
    <property type="entry name" value="Nuclease_put_TT1808"/>
</dbReference>
<sequence>MVKAQSFSESEIIYPDSDGKPMADHTKQFRWIVKIKENLECLFAENDHVFIAGDLLWYPVEGDNKTCQAPDAMVVFGRPKGDRGSYKQWLENQIAPQVVFEILSRGNTKAEMRRKWQFYQRFGVEEYYLYDPDANYLQGWWRRGDHLELTSSPP</sequence>
<dbReference type="Pfam" id="PF05685">
    <property type="entry name" value="Uma2"/>
    <property type="match status" value="1"/>
</dbReference>